<dbReference type="InterPro" id="IPR039537">
    <property type="entry name" value="Retrotran_Ty1/copia-like"/>
</dbReference>
<evidence type="ECO:0000259" key="1">
    <source>
        <dbReference type="PROSITE" id="PS50994"/>
    </source>
</evidence>
<protein>
    <recommendedName>
        <fullName evidence="1">Integrase catalytic domain-containing protein</fullName>
    </recommendedName>
</protein>
<dbReference type="GO" id="GO:0015074">
    <property type="term" value="P:DNA integration"/>
    <property type="evidence" value="ECO:0007669"/>
    <property type="project" value="InterPro"/>
</dbReference>
<keyword evidence="3" id="KW-1185">Reference proteome</keyword>
<dbReference type="PROSITE" id="PS50994">
    <property type="entry name" value="INTEGRASE"/>
    <property type="match status" value="1"/>
</dbReference>
<dbReference type="GO" id="GO:0003676">
    <property type="term" value="F:nucleic acid binding"/>
    <property type="evidence" value="ECO:0007669"/>
    <property type="project" value="InterPro"/>
</dbReference>
<gene>
    <name evidence="2" type="ORF">OSB04_024114</name>
</gene>
<dbReference type="Proteomes" id="UP001172457">
    <property type="component" value="Chromosome 6"/>
</dbReference>
<name>A0AA38T3Y9_9ASTR</name>
<evidence type="ECO:0000313" key="3">
    <source>
        <dbReference type="Proteomes" id="UP001172457"/>
    </source>
</evidence>
<proteinExistence type="predicted"/>
<dbReference type="SUPFAM" id="SSF53098">
    <property type="entry name" value="Ribonuclease H-like"/>
    <property type="match status" value="1"/>
</dbReference>
<dbReference type="Gene3D" id="3.30.420.10">
    <property type="entry name" value="Ribonuclease H-like superfamily/Ribonuclease H"/>
    <property type="match status" value="1"/>
</dbReference>
<dbReference type="PANTHER" id="PTHR42648:SF32">
    <property type="entry name" value="RIBONUCLEASE H-LIKE DOMAIN, GAG-PRE-INTEGRASE DOMAIN PROTEIN-RELATED"/>
    <property type="match status" value="1"/>
</dbReference>
<organism evidence="2 3">
    <name type="scientific">Centaurea solstitialis</name>
    <name type="common">yellow star-thistle</name>
    <dbReference type="NCBI Taxonomy" id="347529"/>
    <lineage>
        <taxon>Eukaryota</taxon>
        <taxon>Viridiplantae</taxon>
        <taxon>Streptophyta</taxon>
        <taxon>Embryophyta</taxon>
        <taxon>Tracheophyta</taxon>
        <taxon>Spermatophyta</taxon>
        <taxon>Magnoliopsida</taxon>
        <taxon>eudicotyledons</taxon>
        <taxon>Gunneridae</taxon>
        <taxon>Pentapetalae</taxon>
        <taxon>asterids</taxon>
        <taxon>campanulids</taxon>
        <taxon>Asterales</taxon>
        <taxon>Asteraceae</taxon>
        <taxon>Carduoideae</taxon>
        <taxon>Cardueae</taxon>
        <taxon>Centaureinae</taxon>
        <taxon>Centaurea</taxon>
    </lineage>
</organism>
<evidence type="ECO:0000313" key="2">
    <source>
        <dbReference type="EMBL" id="KAJ9544407.1"/>
    </source>
</evidence>
<reference evidence="2" key="1">
    <citation type="submission" date="2023-03" db="EMBL/GenBank/DDBJ databases">
        <title>Chromosome-scale reference genome and RAD-based genetic map of yellow starthistle (Centaurea solstitialis) reveal putative structural variation and QTLs associated with invader traits.</title>
        <authorList>
            <person name="Reatini B."/>
            <person name="Cang F.A."/>
            <person name="Jiang Q."/>
            <person name="Mckibben M.T.W."/>
            <person name="Barker M.S."/>
            <person name="Rieseberg L.H."/>
            <person name="Dlugosch K.M."/>
        </authorList>
    </citation>
    <scope>NUCLEOTIDE SEQUENCE</scope>
    <source>
        <strain evidence="2">CAN-66</strain>
        <tissue evidence="2">Leaf</tissue>
    </source>
</reference>
<dbReference type="PANTHER" id="PTHR42648">
    <property type="entry name" value="TRANSPOSASE, PUTATIVE-RELATED"/>
    <property type="match status" value="1"/>
</dbReference>
<dbReference type="InterPro" id="IPR036397">
    <property type="entry name" value="RNaseH_sf"/>
</dbReference>
<accession>A0AA38T3Y9</accession>
<dbReference type="EMBL" id="JARYMX010000006">
    <property type="protein sequence ID" value="KAJ9544407.1"/>
    <property type="molecule type" value="Genomic_DNA"/>
</dbReference>
<comment type="caution">
    <text evidence="2">The sequence shown here is derived from an EMBL/GenBank/DDBJ whole genome shotgun (WGS) entry which is preliminary data.</text>
</comment>
<dbReference type="AlphaFoldDB" id="A0AA38T3Y9"/>
<dbReference type="InterPro" id="IPR001584">
    <property type="entry name" value="Integrase_cat-core"/>
</dbReference>
<dbReference type="InterPro" id="IPR012337">
    <property type="entry name" value="RNaseH-like_sf"/>
</dbReference>
<feature type="domain" description="Integrase catalytic" evidence="1">
    <location>
        <begin position="35"/>
        <end position="202"/>
    </location>
</feature>
<sequence>MILESKIKFNELAFQRLRKHMIWGSFGCSTNEKEIGVQSDPPWQIHIPEFLRPYLIQKSLGGKKYILVLVDEFTRFTSVEFVRKKLQVPVILINLLKRLQVLHGFRLENSKVIMAQKFEIDDCLTSVGITHNFSAPRTHQQNVVVEGKNSTIVVGARTMLNGSGLPLTLWAEAVSPTCYTQNRSLIVKRIAKTPYHLLYGKRPSIKYFHAFGCKCYVINDREPLGKFQDKSDEAFLWDILDTFQITSEKITKQLKTQEEQSQDGSISKDLEELFTEWYVMACQKIREPLPHPPEPLMTKFKQMKQVHQPQINPHHPLLNIYKPHQWSLHLRNIQLKKPQKFYQLLSLQELHSTFNLPQAVKWTKEHPQSQIIGDPSDGVKTRATANFCLCSCFVNEIEPKKMVDAIADAFWVEAMQDELL</sequence>